<accession>A0AAN8EST6</accession>
<dbReference type="Gene3D" id="3.40.50.360">
    <property type="match status" value="1"/>
</dbReference>
<evidence type="ECO:0000256" key="3">
    <source>
        <dbReference type="ARBA" id="ARBA00022630"/>
    </source>
</evidence>
<dbReference type="PANTHER" id="PTHR19384:SF108">
    <property type="entry name" value="NADPH--CYTOCHROME P450 REDUCTASE"/>
    <property type="match status" value="1"/>
</dbReference>
<dbReference type="InterPro" id="IPR001094">
    <property type="entry name" value="Flavdoxin-like"/>
</dbReference>
<dbReference type="InterPro" id="IPR017927">
    <property type="entry name" value="FAD-bd_FR_type"/>
</dbReference>
<dbReference type="GO" id="GO:0010181">
    <property type="term" value="F:FMN binding"/>
    <property type="evidence" value="ECO:0007669"/>
    <property type="project" value="InterPro"/>
</dbReference>
<dbReference type="GO" id="GO:0003958">
    <property type="term" value="F:NADPH-hemoprotein reductase activity"/>
    <property type="evidence" value="ECO:0007669"/>
    <property type="project" value="UniProtKB-EC"/>
</dbReference>
<dbReference type="SUPFAM" id="SSF63380">
    <property type="entry name" value="Riboflavin synthase domain-like"/>
    <property type="match status" value="1"/>
</dbReference>
<dbReference type="EMBL" id="JAKLMC020000002">
    <property type="protein sequence ID" value="KAK5958103.1"/>
    <property type="molecule type" value="Genomic_DNA"/>
</dbReference>
<sequence length="704" mass="79228">MDDKTLFLPLPTSEREILLPALRTLTIDDYIVLIIGFVTALIYLWNSKSSVRSDFWYARPQALLSGQDGTSTKSATRDISTKIEQTGAKVILFWSSQSGTSEDVAARLGQELRNKFQLPSLTADTSEYDLATFSKLPKDIVLLFFMSTYGEGNPADNGVQFMNWLEKDTPQVFQSMSYATVGFGNSDYKYFNRVVDVLEEQLQRVGAKQLLPTLRLDAAQNDSREAYLDWKPQLFNVMKQLLALEECQTSSISKFAVRSLSSAEAEKYRLEGDAASTTKSTRPADDKPEYYDLPIKQAQCIAKYENQACVHFDLDLTQYRKLKYRTGDCLLIWPNNPPALVEQLLDICGLQPTRSDLLEITTNSSIEPETDSRKTIPSSTTTVEQLFTSKLDLSSRQLSRDIVSEFAAYAPAAEARERLTHLTRNKDTFAQIRQMNIVELLLHIDNSHKWAIPLPFLLTVLPQLKPRYYSISSSSAHQPRQASITVSTDEAAPGLSTGYLLAKSDAWQTHSQQNARNIEHPLSVRASLYHPPRNSQIPASQSTPLLLIGAGTGIAPLRAFVRERTLIHRLRKSSPLGKTMLFFGCRNEDSFLYRSELLEDQALLGGEEFLEIHSAYSRVHASEQNEGRVKYVQDSLRHHKESVVAMICGDIPAAVYICGSAKMARGVTGVLEDIVRAQNRWSSGEWEPWKEGRRKGGKWIEDAW</sequence>
<evidence type="ECO:0000259" key="10">
    <source>
        <dbReference type="PROSITE" id="PS51384"/>
    </source>
</evidence>
<dbReference type="PROSITE" id="PS51384">
    <property type="entry name" value="FAD_FR"/>
    <property type="match status" value="1"/>
</dbReference>
<feature type="domain" description="FAD-binding FR-type" evidence="10">
    <location>
        <begin position="288"/>
        <end position="539"/>
    </location>
</feature>
<dbReference type="Pfam" id="PF00175">
    <property type="entry name" value="NAD_binding_1"/>
    <property type="match status" value="1"/>
</dbReference>
<dbReference type="InterPro" id="IPR003097">
    <property type="entry name" value="CysJ-like_FAD-binding"/>
</dbReference>
<evidence type="ECO:0000256" key="6">
    <source>
        <dbReference type="ARBA" id="ARBA00022857"/>
    </source>
</evidence>
<dbReference type="Pfam" id="PF00667">
    <property type="entry name" value="FAD_binding_1"/>
    <property type="match status" value="1"/>
</dbReference>
<evidence type="ECO:0000256" key="8">
    <source>
        <dbReference type="ARBA" id="ARBA00049342"/>
    </source>
</evidence>
<proteinExistence type="predicted"/>
<dbReference type="Gene3D" id="3.40.50.80">
    <property type="entry name" value="Nucleotide-binding domain of ferredoxin-NADP reductase (FNR) module"/>
    <property type="match status" value="1"/>
</dbReference>
<dbReference type="PRINTS" id="PR00371">
    <property type="entry name" value="FPNCR"/>
</dbReference>
<dbReference type="PRINTS" id="PR00369">
    <property type="entry name" value="FLAVODOXIN"/>
</dbReference>
<evidence type="ECO:0000256" key="5">
    <source>
        <dbReference type="ARBA" id="ARBA00022827"/>
    </source>
</evidence>
<dbReference type="InterPro" id="IPR001433">
    <property type="entry name" value="OxRdtase_FAD/NAD-bd"/>
</dbReference>
<keyword evidence="3" id="KW-0285">Flavoprotein</keyword>
<dbReference type="GO" id="GO:0050660">
    <property type="term" value="F:flavin adenine dinucleotide binding"/>
    <property type="evidence" value="ECO:0007669"/>
    <property type="project" value="TreeGrafter"/>
</dbReference>
<keyword evidence="6" id="KW-0521">NADP</keyword>
<dbReference type="InterPro" id="IPR039261">
    <property type="entry name" value="FNR_nucleotide-bd"/>
</dbReference>
<dbReference type="InterPro" id="IPR001709">
    <property type="entry name" value="Flavoprot_Pyr_Nucl_cyt_Rdtase"/>
</dbReference>
<evidence type="ECO:0008006" key="13">
    <source>
        <dbReference type="Google" id="ProtNLM"/>
    </source>
</evidence>
<evidence type="ECO:0000256" key="7">
    <source>
        <dbReference type="ARBA" id="ARBA00023002"/>
    </source>
</evidence>
<evidence type="ECO:0000313" key="11">
    <source>
        <dbReference type="EMBL" id="KAK5958103.1"/>
    </source>
</evidence>
<dbReference type="Gene3D" id="2.40.30.10">
    <property type="entry name" value="Translation factors"/>
    <property type="match status" value="1"/>
</dbReference>
<evidence type="ECO:0000256" key="2">
    <source>
        <dbReference type="ARBA" id="ARBA00001974"/>
    </source>
</evidence>
<keyword evidence="4" id="KW-0288">FMN</keyword>
<dbReference type="GO" id="GO:0005829">
    <property type="term" value="C:cytosol"/>
    <property type="evidence" value="ECO:0007669"/>
    <property type="project" value="TreeGrafter"/>
</dbReference>
<evidence type="ECO:0000256" key="4">
    <source>
        <dbReference type="ARBA" id="ARBA00022643"/>
    </source>
</evidence>
<dbReference type="AlphaFoldDB" id="A0AAN8EST6"/>
<keyword evidence="5" id="KW-0274">FAD</keyword>
<dbReference type="Pfam" id="PF00258">
    <property type="entry name" value="Flavodoxin_1"/>
    <property type="match status" value="1"/>
</dbReference>
<dbReference type="SUPFAM" id="SSF52218">
    <property type="entry name" value="Flavoproteins"/>
    <property type="match status" value="1"/>
</dbReference>
<gene>
    <name evidence="11" type="ORF">OHC33_001293</name>
</gene>
<dbReference type="Proteomes" id="UP001316803">
    <property type="component" value="Unassembled WGS sequence"/>
</dbReference>
<dbReference type="PANTHER" id="PTHR19384">
    <property type="entry name" value="NITRIC OXIDE SYNTHASE-RELATED"/>
    <property type="match status" value="1"/>
</dbReference>
<keyword evidence="7" id="KW-0560">Oxidoreductase</keyword>
<dbReference type="Gene3D" id="1.20.990.10">
    <property type="entry name" value="NADPH-cytochrome p450 Reductase, Chain A, domain 3"/>
    <property type="match status" value="1"/>
</dbReference>
<evidence type="ECO:0000256" key="1">
    <source>
        <dbReference type="ARBA" id="ARBA00001917"/>
    </source>
</evidence>
<keyword evidence="12" id="KW-1185">Reference proteome</keyword>
<comment type="cofactor">
    <cofactor evidence="1">
        <name>FMN</name>
        <dbReference type="ChEBI" id="CHEBI:58210"/>
    </cofactor>
</comment>
<comment type="catalytic activity">
    <reaction evidence="8">
        <text>2 oxidized [cytochrome P450] + NADPH = 2 reduced [cytochrome P450] + NADP(+) + H(+)</text>
        <dbReference type="Rhea" id="RHEA:24040"/>
        <dbReference type="Rhea" id="RHEA-COMP:14627"/>
        <dbReference type="Rhea" id="RHEA-COMP:14628"/>
        <dbReference type="ChEBI" id="CHEBI:15378"/>
        <dbReference type="ChEBI" id="CHEBI:55376"/>
        <dbReference type="ChEBI" id="CHEBI:57783"/>
        <dbReference type="ChEBI" id="CHEBI:58349"/>
        <dbReference type="ChEBI" id="CHEBI:60344"/>
        <dbReference type="EC" id="1.6.2.4"/>
    </reaction>
</comment>
<dbReference type="InterPro" id="IPR023173">
    <property type="entry name" value="NADPH_Cyt_P450_Rdtase_alpha"/>
</dbReference>
<evidence type="ECO:0000259" key="9">
    <source>
        <dbReference type="PROSITE" id="PS50902"/>
    </source>
</evidence>
<dbReference type="PROSITE" id="PS50902">
    <property type="entry name" value="FLAVODOXIN_LIKE"/>
    <property type="match status" value="1"/>
</dbReference>
<comment type="caution">
    <text evidence="11">The sequence shown here is derived from an EMBL/GenBank/DDBJ whole genome shotgun (WGS) entry which is preliminary data.</text>
</comment>
<feature type="domain" description="Flavodoxin-like" evidence="9">
    <location>
        <begin position="90"/>
        <end position="235"/>
    </location>
</feature>
<protein>
    <recommendedName>
        <fullName evidence="13">NADPH--cytochrome P450 reductase</fullName>
    </recommendedName>
</protein>
<dbReference type="InterPro" id="IPR017938">
    <property type="entry name" value="Riboflavin_synthase-like_b-brl"/>
</dbReference>
<reference evidence="11 12" key="1">
    <citation type="submission" date="2022-12" db="EMBL/GenBank/DDBJ databases">
        <title>Genomic features and morphological characterization of a novel Knufia sp. strain isolated from spacecraft assembly facility.</title>
        <authorList>
            <person name="Teixeira M."/>
            <person name="Chander A.M."/>
            <person name="Stajich J.E."/>
            <person name="Venkateswaran K."/>
        </authorList>
    </citation>
    <scope>NUCLEOTIDE SEQUENCE [LARGE SCALE GENOMIC DNA]</scope>
    <source>
        <strain evidence="11 12">FJI-L2-BK-P2</strain>
    </source>
</reference>
<dbReference type="InterPro" id="IPR029039">
    <property type="entry name" value="Flavoprotein-like_sf"/>
</dbReference>
<name>A0AAN8EST6_9EURO</name>
<evidence type="ECO:0000313" key="12">
    <source>
        <dbReference type="Proteomes" id="UP001316803"/>
    </source>
</evidence>
<dbReference type="SUPFAM" id="SSF52343">
    <property type="entry name" value="Ferredoxin reductase-like, C-terminal NADP-linked domain"/>
    <property type="match status" value="1"/>
</dbReference>
<organism evidence="11 12">
    <name type="scientific">Knufia fluminis</name>
    <dbReference type="NCBI Taxonomy" id="191047"/>
    <lineage>
        <taxon>Eukaryota</taxon>
        <taxon>Fungi</taxon>
        <taxon>Dikarya</taxon>
        <taxon>Ascomycota</taxon>
        <taxon>Pezizomycotina</taxon>
        <taxon>Eurotiomycetes</taxon>
        <taxon>Chaetothyriomycetidae</taxon>
        <taxon>Chaetothyriales</taxon>
        <taxon>Trichomeriaceae</taxon>
        <taxon>Knufia</taxon>
    </lineage>
</organism>
<comment type="cofactor">
    <cofactor evidence="2">
        <name>FAD</name>
        <dbReference type="ChEBI" id="CHEBI:57692"/>
    </cofactor>
</comment>
<dbReference type="InterPro" id="IPR008254">
    <property type="entry name" value="Flavodoxin/NO_synth"/>
</dbReference>